<dbReference type="InterPro" id="IPR016159">
    <property type="entry name" value="Cullin_repeat-like_dom_sf"/>
</dbReference>
<name>A0A2I0WJ30_9ASPA</name>
<feature type="domain" description="Exocyst complex subunit Exo70 C-terminal" evidence="4">
    <location>
        <begin position="219"/>
        <end position="573"/>
    </location>
</feature>
<gene>
    <name evidence="5" type="ORF">MA16_Dca021429</name>
</gene>
<dbReference type="EMBL" id="KZ502582">
    <property type="protein sequence ID" value="PKU75652.1"/>
    <property type="molecule type" value="Genomic_DNA"/>
</dbReference>
<dbReference type="GO" id="GO:0006887">
    <property type="term" value="P:exocytosis"/>
    <property type="evidence" value="ECO:0007669"/>
    <property type="project" value="UniProtKB-KW"/>
</dbReference>
<dbReference type="Gene3D" id="1.20.1280.170">
    <property type="entry name" value="Exocyst complex component Exo70"/>
    <property type="match status" value="1"/>
</dbReference>
<dbReference type="Pfam" id="PF03081">
    <property type="entry name" value="Exo70_C"/>
    <property type="match status" value="1"/>
</dbReference>
<dbReference type="Pfam" id="PF20669">
    <property type="entry name" value="Exo70_N"/>
    <property type="match status" value="1"/>
</dbReference>
<dbReference type="InterPro" id="IPR046364">
    <property type="entry name" value="Exo70_C"/>
</dbReference>
<dbReference type="AlphaFoldDB" id="A0A2I0WJ30"/>
<keyword evidence="3" id="KW-0268">Exocytosis</keyword>
<keyword evidence="3" id="KW-0653">Protein transport</keyword>
<reference evidence="5 6" key="2">
    <citation type="journal article" date="2017" name="Nature">
        <title>The Apostasia genome and the evolution of orchids.</title>
        <authorList>
            <person name="Zhang G.Q."/>
            <person name="Liu K.W."/>
            <person name="Li Z."/>
            <person name="Lohaus R."/>
            <person name="Hsiao Y.Y."/>
            <person name="Niu S.C."/>
            <person name="Wang J.Y."/>
            <person name="Lin Y.C."/>
            <person name="Xu Q."/>
            <person name="Chen L.J."/>
            <person name="Yoshida K."/>
            <person name="Fujiwara S."/>
            <person name="Wang Z.W."/>
            <person name="Zhang Y.Q."/>
            <person name="Mitsuda N."/>
            <person name="Wang M."/>
            <person name="Liu G.H."/>
            <person name="Pecoraro L."/>
            <person name="Huang H.X."/>
            <person name="Xiao X.J."/>
            <person name="Lin M."/>
            <person name="Wu X.Y."/>
            <person name="Wu W.L."/>
            <person name="Chen Y.Y."/>
            <person name="Chang S.B."/>
            <person name="Sakamoto S."/>
            <person name="Ohme-Takagi M."/>
            <person name="Yagi M."/>
            <person name="Zeng S.J."/>
            <person name="Shen C.Y."/>
            <person name="Yeh C.M."/>
            <person name="Luo Y.B."/>
            <person name="Tsai W.C."/>
            <person name="Van de Peer Y."/>
            <person name="Liu Z.J."/>
        </authorList>
    </citation>
    <scope>NUCLEOTIDE SEQUENCE [LARGE SCALE GENOMIC DNA]</scope>
    <source>
        <tissue evidence="5">The whole plant</tissue>
    </source>
</reference>
<dbReference type="GO" id="GO:0015031">
    <property type="term" value="P:protein transport"/>
    <property type="evidence" value="ECO:0007669"/>
    <property type="project" value="UniProtKB-KW"/>
</dbReference>
<reference evidence="5 6" key="1">
    <citation type="journal article" date="2016" name="Sci. Rep.">
        <title>The Dendrobium catenatum Lindl. genome sequence provides insights into polysaccharide synthase, floral development and adaptive evolution.</title>
        <authorList>
            <person name="Zhang G.Q."/>
            <person name="Xu Q."/>
            <person name="Bian C."/>
            <person name="Tsai W.C."/>
            <person name="Yeh C.M."/>
            <person name="Liu K.W."/>
            <person name="Yoshida K."/>
            <person name="Zhang L.S."/>
            <person name="Chang S.B."/>
            <person name="Chen F."/>
            <person name="Shi Y."/>
            <person name="Su Y.Y."/>
            <person name="Zhang Y.Q."/>
            <person name="Chen L.J."/>
            <person name="Yin Y."/>
            <person name="Lin M."/>
            <person name="Huang H."/>
            <person name="Deng H."/>
            <person name="Wang Z.W."/>
            <person name="Zhu S.L."/>
            <person name="Zhao X."/>
            <person name="Deng C."/>
            <person name="Niu S.C."/>
            <person name="Huang J."/>
            <person name="Wang M."/>
            <person name="Liu G.H."/>
            <person name="Yang H.J."/>
            <person name="Xiao X.J."/>
            <person name="Hsiao Y.Y."/>
            <person name="Wu W.L."/>
            <person name="Chen Y.Y."/>
            <person name="Mitsuda N."/>
            <person name="Ohme-Takagi M."/>
            <person name="Luo Y.B."/>
            <person name="Van de Peer Y."/>
            <person name="Liu Z.J."/>
        </authorList>
    </citation>
    <scope>NUCLEOTIDE SEQUENCE [LARGE SCALE GENOMIC DNA]</scope>
    <source>
        <tissue evidence="5">The whole plant</tissue>
    </source>
</reference>
<evidence type="ECO:0000256" key="2">
    <source>
        <dbReference type="ARBA" id="ARBA00022448"/>
    </source>
</evidence>
<dbReference type="PANTHER" id="PTHR12542">
    <property type="entry name" value="EXOCYST COMPLEX PROTEIN EXO70"/>
    <property type="match status" value="1"/>
</dbReference>
<sequence>MAGETSPDGHDKVIAAAHHIVNSLAISSDAAEDMMRIFSGFDNRLSGIFPCSGAGNPEPSDESFLASTEKVLRRPDDSSIEFIWEDNSAVFLSAVDDAISLSTSSSSAGIRSRAEVLLQYAMSYLEDQFRHIMIRNAAQLDVRISDDYSPSVFLSDALADLKEIADRMILSGYVKELCQVYCSVRREILDDYIYALGVVRLSIEDVRSMECGTLDDKMKKWANALRLMLRKILVLERKLCDHVFAGDEELRDECFLESTRSCTVQLLNFADAVAISQPSLEKLFGILEMYGALNNVKPDLSFLFSGDSGKHILDEADGVLKNLQVIAVRTLSQFENALQKNSRGKPLHCGGLHDVTNYVMKYVGLLVDYHNLLDSVLCENREVSSDNLKCTEEMSPFGHYLQNLLLNLDLVIVKDSKLYENEALQYVFLMNNILYIAKKVKDSAMRSLLGDQWVKKMQGQVRHYSMRYLRASWIKALSYLKGEELGGSTYNASNAVIKDKFRNFNLAFEEIYRTQTTWIIPDPQLREELRISISEKVIPAYRAFWGRYGSRLEGLRHAAKHVKYTPEDIENHLVNLFEGSQELPSHPRRW</sequence>
<dbReference type="GO" id="GO:0000145">
    <property type="term" value="C:exocyst"/>
    <property type="evidence" value="ECO:0007669"/>
    <property type="project" value="InterPro"/>
</dbReference>
<dbReference type="STRING" id="906689.A0A2I0WJ30"/>
<evidence type="ECO:0000256" key="3">
    <source>
        <dbReference type="RuleBase" id="RU365026"/>
    </source>
</evidence>
<organism evidence="5 6">
    <name type="scientific">Dendrobium catenatum</name>
    <dbReference type="NCBI Taxonomy" id="906689"/>
    <lineage>
        <taxon>Eukaryota</taxon>
        <taxon>Viridiplantae</taxon>
        <taxon>Streptophyta</taxon>
        <taxon>Embryophyta</taxon>
        <taxon>Tracheophyta</taxon>
        <taxon>Spermatophyta</taxon>
        <taxon>Magnoliopsida</taxon>
        <taxon>Liliopsida</taxon>
        <taxon>Asparagales</taxon>
        <taxon>Orchidaceae</taxon>
        <taxon>Epidendroideae</taxon>
        <taxon>Malaxideae</taxon>
        <taxon>Dendrobiinae</taxon>
        <taxon>Dendrobium</taxon>
    </lineage>
</organism>
<comment type="similarity">
    <text evidence="1 3">Belongs to the EXO70 family.</text>
</comment>
<evidence type="ECO:0000313" key="6">
    <source>
        <dbReference type="Proteomes" id="UP000233837"/>
    </source>
</evidence>
<keyword evidence="6" id="KW-1185">Reference proteome</keyword>
<dbReference type="Proteomes" id="UP000233837">
    <property type="component" value="Unassembled WGS sequence"/>
</dbReference>
<dbReference type="SUPFAM" id="SSF74788">
    <property type="entry name" value="Cullin repeat-like"/>
    <property type="match status" value="1"/>
</dbReference>
<evidence type="ECO:0000256" key="1">
    <source>
        <dbReference type="ARBA" id="ARBA00006756"/>
    </source>
</evidence>
<evidence type="ECO:0000259" key="4">
    <source>
        <dbReference type="Pfam" id="PF03081"/>
    </source>
</evidence>
<protein>
    <recommendedName>
        <fullName evidence="3">Exocyst subunit Exo70 family protein</fullName>
    </recommendedName>
</protein>
<dbReference type="GO" id="GO:0005546">
    <property type="term" value="F:phosphatidylinositol-4,5-bisphosphate binding"/>
    <property type="evidence" value="ECO:0007669"/>
    <property type="project" value="InterPro"/>
</dbReference>
<dbReference type="OrthoDB" id="1922221at2759"/>
<accession>A0A2I0WJ30</accession>
<dbReference type="InterPro" id="IPR004140">
    <property type="entry name" value="Exo70"/>
</dbReference>
<comment type="function">
    <text evidence="3">Component of the exocyst complex.</text>
</comment>
<evidence type="ECO:0000313" key="5">
    <source>
        <dbReference type="EMBL" id="PKU75652.1"/>
    </source>
</evidence>
<proteinExistence type="inferred from homology"/>
<dbReference type="PANTHER" id="PTHR12542:SF142">
    <property type="entry name" value="EXOCYST SUBUNIT EXO70 FAMILY PROTEIN"/>
    <property type="match status" value="1"/>
</dbReference>
<keyword evidence="2 3" id="KW-0813">Transport</keyword>